<dbReference type="InterPro" id="IPR033312">
    <property type="entry name" value="DDB2"/>
</dbReference>
<keyword evidence="4 12" id="KW-0853">WD repeat</keyword>
<dbReference type="GO" id="GO:0005634">
    <property type="term" value="C:nucleus"/>
    <property type="evidence" value="ECO:0007669"/>
    <property type="project" value="UniProtKB-SubCell"/>
</dbReference>
<dbReference type="AlphaFoldDB" id="A0A224YVQ8"/>
<feature type="region of interest" description="Disordered" evidence="13">
    <location>
        <begin position="1"/>
        <end position="74"/>
    </location>
</feature>
<dbReference type="Gene3D" id="2.130.10.10">
    <property type="entry name" value="YVTN repeat-like/Quinoprotein amine dehydrogenase"/>
    <property type="match status" value="1"/>
</dbReference>
<dbReference type="InterPro" id="IPR001680">
    <property type="entry name" value="WD40_rpt"/>
</dbReference>
<evidence type="ECO:0000256" key="10">
    <source>
        <dbReference type="ARBA" id="ARBA00023242"/>
    </source>
</evidence>
<dbReference type="InterPro" id="IPR019775">
    <property type="entry name" value="WD40_repeat_CS"/>
</dbReference>
<dbReference type="PANTHER" id="PTHR15169">
    <property type="entry name" value="DAMAGE-SPECIFIC DNA BINDING PROTEIN 2"/>
    <property type="match status" value="1"/>
</dbReference>
<evidence type="ECO:0000256" key="12">
    <source>
        <dbReference type="PROSITE-ProRule" id="PRU00221"/>
    </source>
</evidence>
<dbReference type="PANTHER" id="PTHR15169:SF0">
    <property type="entry name" value="DNA DAMAGE-BINDING PROTEIN 2"/>
    <property type="match status" value="1"/>
</dbReference>
<evidence type="ECO:0000256" key="3">
    <source>
        <dbReference type="ARBA" id="ARBA00014580"/>
    </source>
</evidence>
<keyword evidence="7" id="KW-0833">Ubl conjugation pathway</keyword>
<dbReference type="EMBL" id="GFPF01007247">
    <property type="protein sequence ID" value="MAA18393.1"/>
    <property type="molecule type" value="Transcribed_RNA"/>
</dbReference>
<evidence type="ECO:0000256" key="11">
    <source>
        <dbReference type="ARBA" id="ARBA00031670"/>
    </source>
</evidence>
<evidence type="ECO:0000256" key="8">
    <source>
        <dbReference type="ARBA" id="ARBA00023125"/>
    </source>
</evidence>
<keyword evidence="9" id="KW-0234">DNA repair</keyword>
<comment type="subcellular location">
    <subcellularLocation>
        <location evidence="1">Nucleus</location>
    </subcellularLocation>
</comment>
<dbReference type="GO" id="GO:0003684">
    <property type="term" value="F:damaged DNA binding"/>
    <property type="evidence" value="ECO:0007669"/>
    <property type="project" value="InterPro"/>
</dbReference>
<dbReference type="PROSITE" id="PS00678">
    <property type="entry name" value="WD_REPEATS_1"/>
    <property type="match status" value="1"/>
</dbReference>
<evidence type="ECO:0000256" key="4">
    <source>
        <dbReference type="ARBA" id="ARBA00022574"/>
    </source>
</evidence>
<dbReference type="PROSITE" id="PS50294">
    <property type="entry name" value="WD_REPEATS_REGION"/>
    <property type="match status" value="1"/>
</dbReference>
<protein>
    <recommendedName>
        <fullName evidence="3">DNA damage-binding protein 2</fullName>
    </recommendedName>
    <alternativeName>
        <fullName evidence="11">Damage-specific DNA-binding protein 2</fullName>
    </alternativeName>
</protein>
<keyword evidence="5" id="KW-0677">Repeat</keyword>
<dbReference type="GO" id="GO:0080008">
    <property type="term" value="C:Cul4-RING E3 ubiquitin ligase complex"/>
    <property type="evidence" value="ECO:0007669"/>
    <property type="project" value="InterPro"/>
</dbReference>
<evidence type="ECO:0000256" key="7">
    <source>
        <dbReference type="ARBA" id="ARBA00022786"/>
    </source>
</evidence>
<evidence type="ECO:0000256" key="2">
    <source>
        <dbReference type="ARBA" id="ARBA00005434"/>
    </source>
</evidence>
<dbReference type="PROSITE" id="PS50082">
    <property type="entry name" value="WD_REPEATS_2"/>
    <property type="match status" value="1"/>
</dbReference>
<dbReference type="SMART" id="SM00320">
    <property type="entry name" value="WD40"/>
    <property type="match status" value="4"/>
</dbReference>
<keyword evidence="6" id="KW-0227">DNA damage</keyword>
<sequence>MTGSMDEAGPSSRGRRRRRELVNNDDEATTERRRPANSASTKKKSDTGKNSGKRGSKKSSDVKKPTVSSIKAAPKRKDNLVQCLNNSLLRDGSSDQQLGKLKRHLLAREVLGFTLPTLPMPEFKESARVTCLQWHPTRPNLLAVGSKNGEIVLWNAWDTKKTAYTPPTGSGSAVAAIKFHPDNATQVYTATLLSKVMLQNFEGGEPQVFWDTESERVWFTALDILHERNMLLAADNMGCVYAFKTTGELMWPNPVRFHKAKVKYMEFVGQGSDLLITASVDHTVRFWDVRKLGGIKDFLIELPHTQGVNSAFVSPSDRSSLLTTDQKNELRVYRGPAWQDPLIIPHPHRQFQHLTPIQASWHPMENLIVVGRYPDKNFSANDTVRGIDLFDGITGESLGKVQGSLNIPGICSLAAFSCTGEILATGTGFHSMILQAVVEE</sequence>
<keyword evidence="8" id="KW-0238">DNA-binding</keyword>
<name>A0A224YVQ8_9ACAR</name>
<keyword evidence="10" id="KW-0539">Nucleus</keyword>
<dbReference type="InterPro" id="IPR015943">
    <property type="entry name" value="WD40/YVTN_repeat-like_dom_sf"/>
</dbReference>
<comment type="similarity">
    <text evidence="2">Belongs to the WD repeat DDB2/WDR76 family.</text>
</comment>
<evidence type="ECO:0000256" key="13">
    <source>
        <dbReference type="SAM" id="MobiDB-lite"/>
    </source>
</evidence>
<evidence type="ECO:0000256" key="9">
    <source>
        <dbReference type="ARBA" id="ARBA00023204"/>
    </source>
</evidence>
<evidence type="ECO:0000256" key="6">
    <source>
        <dbReference type="ARBA" id="ARBA00022763"/>
    </source>
</evidence>
<dbReference type="InterPro" id="IPR036322">
    <property type="entry name" value="WD40_repeat_dom_sf"/>
</dbReference>
<proteinExistence type="inferred from homology"/>
<reference evidence="14" key="1">
    <citation type="journal article" date="2017" name="Parasit. Vectors">
        <title>Sialotranscriptomics of Rhipicephalus zambeziensis reveals intricate expression profiles of secretory proteins and suggests tight temporal transcriptional regulation during blood-feeding.</title>
        <authorList>
            <person name="de Castro M.H."/>
            <person name="de Klerk D."/>
            <person name="Pienaar R."/>
            <person name="Rees D.J.G."/>
            <person name="Mans B.J."/>
        </authorList>
    </citation>
    <scope>NUCLEOTIDE SEQUENCE</scope>
    <source>
        <tissue evidence="14">Salivary glands</tissue>
    </source>
</reference>
<evidence type="ECO:0000256" key="5">
    <source>
        <dbReference type="ARBA" id="ARBA00022737"/>
    </source>
</evidence>
<dbReference type="GO" id="GO:0006281">
    <property type="term" value="P:DNA repair"/>
    <property type="evidence" value="ECO:0007669"/>
    <property type="project" value="UniProtKB-KW"/>
</dbReference>
<evidence type="ECO:0000313" key="14">
    <source>
        <dbReference type="EMBL" id="MAA18393.1"/>
    </source>
</evidence>
<feature type="repeat" description="WD" evidence="12">
    <location>
        <begin position="255"/>
        <end position="290"/>
    </location>
</feature>
<dbReference type="SUPFAM" id="SSF50978">
    <property type="entry name" value="WD40 repeat-like"/>
    <property type="match status" value="1"/>
</dbReference>
<dbReference type="GO" id="GO:0009411">
    <property type="term" value="P:response to UV"/>
    <property type="evidence" value="ECO:0007669"/>
    <property type="project" value="TreeGrafter"/>
</dbReference>
<accession>A0A224YVQ8</accession>
<evidence type="ECO:0000256" key="1">
    <source>
        <dbReference type="ARBA" id="ARBA00004123"/>
    </source>
</evidence>
<dbReference type="Pfam" id="PF00400">
    <property type="entry name" value="WD40"/>
    <property type="match status" value="2"/>
</dbReference>
<organism evidence="14">
    <name type="scientific">Rhipicephalus zambeziensis</name>
    <dbReference type="NCBI Taxonomy" id="60191"/>
    <lineage>
        <taxon>Eukaryota</taxon>
        <taxon>Metazoa</taxon>
        <taxon>Ecdysozoa</taxon>
        <taxon>Arthropoda</taxon>
        <taxon>Chelicerata</taxon>
        <taxon>Arachnida</taxon>
        <taxon>Acari</taxon>
        <taxon>Parasitiformes</taxon>
        <taxon>Ixodida</taxon>
        <taxon>Ixodoidea</taxon>
        <taxon>Ixodidae</taxon>
        <taxon>Rhipicephalinae</taxon>
        <taxon>Rhipicephalus</taxon>
        <taxon>Rhipicephalus</taxon>
    </lineage>
</organism>